<evidence type="ECO:0000313" key="4">
    <source>
        <dbReference type="Proteomes" id="UP000612893"/>
    </source>
</evidence>
<dbReference type="InterPro" id="IPR013538">
    <property type="entry name" value="ASHA1/2-like_C"/>
</dbReference>
<gene>
    <name evidence="3" type="ORF">JF922_05715</name>
</gene>
<dbReference type="EMBL" id="JAEKNR010000067">
    <property type="protein sequence ID" value="MBJ7597567.1"/>
    <property type="molecule type" value="Genomic_DNA"/>
</dbReference>
<dbReference type="Proteomes" id="UP000612893">
    <property type="component" value="Unassembled WGS sequence"/>
</dbReference>
<dbReference type="SUPFAM" id="SSF55961">
    <property type="entry name" value="Bet v1-like"/>
    <property type="match status" value="1"/>
</dbReference>
<organism evidence="3 4">
    <name type="scientific">Candidatus Nephthysia bennettiae</name>
    <dbReference type="NCBI Taxonomy" id="3127016"/>
    <lineage>
        <taxon>Bacteria</taxon>
        <taxon>Bacillati</taxon>
        <taxon>Candidatus Dormiibacterota</taxon>
        <taxon>Candidatus Dormibacteria</taxon>
        <taxon>Candidatus Dormibacterales</taxon>
        <taxon>Candidatus Dormibacteraceae</taxon>
        <taxon>Candidatus Nephthysia</taxon>
    </lineage>
</organism>
<dbReference type="RefSeq" id="WP_338199898.1">
    <property type="nucleotide sequence ID" value="NZ_JAEKNR010000067.1"/>
</dbReference>
<dbReference type="AlphaFoldDB" id="A0A934JZ38"/>
<evidence type="ECO:0000259" key="2">
    <source>
        <dbReference type="Pfam" id="PF08327"/>
    </source>
</evidence>
<protein>
    <submittedName>
        <fullName evidence="3">SRPBCC domain-containing protein</fullName>
    </submittedName>
</protein>
<comment type="similarity">
    <text evidence="1">Belongs to the AHA1 family.</text>
</comment>
<dbReference type="InterPro" id="IPR023393">
    <property type="entry name" value="START-like_dom_sf"/>
</dbReference>
<evidence type="ECO:0000256" key="1">
    <source>
        <dbReference type="ARBA" id="ARBA00006817"/>
    </source>
</evidence>
<comment type="caution">
    <text evidence="3">The sequence shown here is derived from an EMBL/GenBank/DDBJ whole genome shotgun (WGS) entry which is preliminary data.</text>
</comment>
<feature type="domain" description="Activator of Hsp90 ATPase homologue 1/2-like C-terminal" evidence="2">
    <location>
        <begin position="12"/>
        <end position="124"/>
    </location>
</feature>
<dbReference type="Gene3D" id="3.30.530.20">
    <property type="match status" value="1"/>
</dbReference>
<proteinExistence type="inferred from homology"/>
<evidence type="ECO:0000313" key="3">
    <source>
        <dbReference type="EMBL" id="MBJ7597567.1"/>
    </source>
</evidence>
<reference evidence="3" key="1">
    <citation type="submission" date="2020-10" db="EMBL/GenBank/DDBJ databases">
        <title>Ca. Dormibacterota MAGs.</title>
        <authorList>
            <person name="Montgomery K."/>
        </authorList>
    </citation>
    <scope>NUCLEOTIDE SEQUENCE [LARGE SCALE GENOMIC DNA]</scope>
    <source>
        <strain evidence="3">SC8812_S17_10</strain>
    </source>
</reference>
<accession>A0A934JZ38</accession>
<dbReference type="Pfam" id="PF08327">
    <property type="entry name" value="AHSA1"/>
    <property type="match status" value="1"/>
</dbReference>
<sequence length="150" mass="16770">MIEPLCLSFVVDCPVEHAFSVWTARTSSWWPATHTVSSEPGLEVVFQPRPGGRIFERTPAGAEIEWGEITTWEPPGRLAYLWHIRDDRADATEVEIKFVDQGDATTRVDIEHRGWERLGTRGPGWREVNLGGWNGVLPHYRAACSSAGAS</sequence>
<keyword evidence="4" id="KW-1185">Reference proteome</keyword>
<name>A0A934JZ38_9BACT</name>